<evidence type="ECO:0000313" key="3">
    <source>
        <dbReference type="Proteomes" id="UP000000305"/>
    </source>
</evidence>
<organism evidence="2 3">
    <name type="scientific">Daphnia pulex</name>
    <name type="common">Water flea</name>
    <dbReference type="NCBI Taxonomy" id="6669"/>
    <lineage>
        <taxon>Eukaryota</taxon>
        <taxon>Metazoa</taxon>
        <taxon>Ecdysozoa</taxon>
        <taxon>Arthropoda</taxon>
        <taxon>Crustacea</taxon>
        <taxon>Branchiopoda</taxon>
        <taxon>Diplostraca</taxon>
        <taxon>Cladocera</taxon>
        <taxon>Anomopoda</taxon>
        <taxon>Daphniidae</taxon>
        <taxon>Daphnia</taxon>
    </lineage>
</organism>
<dbReference type="OrthoDB" id="10469254at2759"/>
<proteinExistence type="predicted"/>
<protein>
    <submittedName>
        <fullName evidence="2">Uncharacterized protein</fullName>
    </submittedName>
</protein>
<dbReference type="EMBL" id="GL732687">
    <property type="protein sequence ID" value="EFX67048.1"/>
    <property type="molecule type" value="Genomic_DNA"/>
</dbReference>
<evidence type="ECO:0000313" key="2">
    <source>
        <dbReference type="EMBL" id="EFX67048.1"/>
    </source>
</evidence>
<dbReference type="AlphaFoldDB" id="E9HMI5"/>
<reference evidence="2 3" key="1">
    <citation type="journal article" date="2011" name="Science">
        <title>The ecoresponsive genome of Daphnia pulex.</title>
        <authorList>
            <person name="Colbourne J.K."/>
            <person name="Pfrender M.E."/>
            <person name="Gilbert D."/>
            <person name="Thomas W.K."/>
            <person name="Tucker A."/>
            <person name="Oakley T.H."/>
            <person name="Tokishita S."/>
            <person name="Aerts A."/>
            <person name="Arnold G.J."/>
            <person name="Basu M.K."/>
            <person name="Bauer D.J."/>
            <person name="Caceres C.E."/>
            <person name="Carmel L."/>
            <person name="Casola C."/>
            <person name="Choi J.H."/>
            <person name="Detter J.C."/>
            <person name="Dong Q."/>
            <person name="Dusheyko S."/>
            <person name="Eads B.D."/>
            <person name="Frohlich T."/>
            <person name="Geiler-Samerotte K.A."/>
            <person name="Gerlach D."/>
            <person name="Hatcher P."/>
            <person name="Jogdeo S."/>
            <person name="Krijgsveld J."/>
            <person name="Kriventseva E.V."/>
            <person name="Kultz D."/>
            <person name="Laforsch C."/>
            <person name="Lindquist E."/>
            <person name="Lopez J."/>
            <person name="Manak J.R."/>
            <person name="Muller J."/>
            <person name="Pangilinan J."/>
            <person name="Patwardhan R.P."/>
            <person name="Pitluck S."/>
            <person name="Pritham E.J."/>
            <person name="Rechtsteiner A."/>
            <person name="Rho M."/>
            <person name="Rogozin I.B."/>
            <person name="Sakarya O."/>
            <person name="Salamov A."/>
            <person name="Schaack S."/>
            <person name="Shapiro H."/>
            <person name="Shiga Y."/>
            <person name="Skalitzky C."/>
            <person name="Smith Z."/>
            <person name="Souvorov A."/>
            <person name="Sung W."/>
            <person name="Tang Z."/>
            <person name="Tsuchiya D."/>
            <person name="Tu H."/>
            <person name="Vos H."/>
            <person name="Wang M."/>
            <person name="Wolf Y.I."/>
            <person name="Yamagata H."/>
            <person name="Yamada T."/>
            <person name="Ye Y."/>
            <person name="Shaw J.R."/>
            <person name="Andrews J."/>
            <person name="Crease T.J."/>
            <person name="Tang H."/>
            <person name="Lucas S.M."/>
            <person name="Robertson H.M."/>
            <person name="Bork P."/>
            <person name="Koonin E.V."/>
            <person name="Zdobnov E.M."/>
            <person name="Grigoriev I.V."/>
            <person name="Lynch M."/>
            <person name="Boore J.L."/>
        </authorList>
    </citation>
    <scope>NUCLEOTIDE SEQUENCE [LARGE SCALE GENOMIC DNA]</scope>
</reference>
<sequence length="357" mass="39847">MSKKRNAQEYALKEYSSTCFLPKGTNPLQNFQVKSLKHMSLIQMREILQVVAPFEGQSAPVPAVHPVLNDEAIKDWKKKDSLLIIITIEQKLSNTLNGAGTHQNKGHRGRGGFDNRGSFSGPSTGARAPEGPAAKKPRYGGTPCGFCTINGHNGEAIYQTIGCRKRAETERTRQVAMNAVFTNSPTVDFGKPASSGSLTRIKATVWNADSGSTSHLTDQKQFLRNFVAITPFSRIIKGNGNATAVVQGYGDVIIYYFVNVWVFGHLLSRSSRGRDTKSSSSELDVRRTQDYYVQQKLIYYGKYKLLKLDGWKNKIYPTDPDSEKIAHVQAIEMSALKDIVFLRKPHRLPQCQNFRFP</sequence>
<accession>E9HMI5</accession>
<dbReference type="Proteomes" id="UP000000305">
    <property type="component" value="Unassembled WGS sequence"/>
</dbReference>
<evidence type="ECO:0000256" key="1">
    <source>
        <dbReference type="SAM" id="MobiDB-lite"/>
    </source>
</evidence>
<dbReference type="HOGENOM" id="CLU_776740_0_0_1"/>
<keyword evidence="3" id="KW-1185">Reference proteome</keyword>
<name>E9HMI5_DAPPU</name>
<feature type="region of interest" description="Disordered" evidence="1">
    <location>
        <begin position="97"/>
        <end position="137"/>
    </location>
</feature>
<dbReference type="KEGG" id="dpx:DAPPUDRAFT_115785"/>
<gene>
    <name evidence="2" type="ORF">DAPPUDRAFT_115785</name>
</gene>
<dbReference type="InParanoid" id="E9HMI5"/>